<feature type="signal peptide" evidence="1">
    <location>
        <begin position="1"/>
        <end position="19"/>
    </location>
</feature>
<dbReference type="Proteomes" id="UP000015104">
    <property type="component" value="Unassembled WGS sequence"/>
</dbReference>
<dbReference type="HOGENOM" id="CLU_080822_0_0_1"/>
<evidence type="ECO:0000313" key="3">
    <source>
        <dbReference type="Proteomes" id="UP000015104"/>
    </source>
</evidence>
<evidence type="ECO:0000256" key="1">
    <source>
        <dbReference type="SAM" id="SignalP"/>
    </source>
</evidence>
<accession>T1K9H3</accession>
<evidence type="ECO:0000313" key="2">
    <source>
        <dbReference type="EnsemblMetazoa" id="tetur07g04930.1"/>
    </source>
</evidence>
<organism evidence="2 3">
    <name type="scientific">Tetranychus urticae</name>
    <name type="common">Two-spotted spider mite</name>
    <dbReference type="NCBI Taxonomy" id="32264"/>
    <lineage>
        <taxon>Eukaryota</taxon>
        <taxon>Metazoa</taxon>
        <taxon>Ecdysozoa</taxon>
        <taxon>Arthropoda</taxon>
        <taxon>Chelicerata</taxon>
        <taxon>Arachnida</taxon>
        <taxon>Acari</taxon>
        <taxon>Acariformes</taxon>
        <taxon>Trombidiformes</taxon>
        <taxon>Prostigmata</taxon>
        <taxon>Eleutherengona</taxon>
        <taxon>Raphignathae</taxon>
        <taxon>Tetranychoidea</taxon>
        <taxon>Tetranychidae</taxon>
        <taxon>Tetranychus</taxon>
    </lineage>
</organism>
<dbReference type="AlphaFoldDB" id="T1K9H3"/>
<reference evidence="2" key="2">
    <citation type="submission" date="2015-06" db="UniProtKB">
        <authorList>
            <consortium name="EnsemblMetazoa"/>
        </authorList>
    </citation>
    <scope>IDENTIFICATION</scope>
</reference>
<keyword evidence="3" id="KW-1185">Reference proteome</keyword>
<feature type="chain" id="PRO_5004581171" evidence="1">
    <location>
        <begin position="20"/>
        <end position="288"/>
    </location>
</feature>
<keyword evidence="1" id="KW-0732">Signal</keyword>
<dbReference type="EnsemblMetazoa" id="tetur07g04930.1">
    <property type="protein sequence ID" value="tetur07g04930.1"/>
    <property type="gene ID" value="tetur07g04930"/>
</dbReference>
<reference evidence="3" key="1">
    <citation type="submission" date="2011-08" db="EMBL/GenBank/DDBJ databases">
        <authorList>
            <person name="Rombauts S."/>
        </authorList>
    </citation>
    <scope>NUCLEOTIDE SEQUENCE</scope>
    <source>
        <strain evidence="3">London</strain>
    </source>
</reference>
<dbReference type="EMBL" id="CAEY01001890">
    <property type="status" value="NOT_ANNOTATED_CDS"/>
    <property type="molecule type" value="Genomic_DNA"/>
</dbReference>
<name>T1K9H3_TETUR</name>
<proteinExistence type="predicted"/>
<sequence length="288" mass="33715">MNSEFYILMLFSVFSSISSDDRPPGCGEYNAFISKSRSVYHSLDFLDNRMYRFKFTLRLPHWIGDKLRHNQMVIRTFPTEINDFKENTDYTKNISLEMETSCGSSKSAFDKTDVVTLTLMEKENNHSVFVKTIRVDPLSVDFYSPKPTMEQFKMLAENEIKERTEFCNHLCVNQKLFGKRYTPPSFYLMICPKEVCKCQGRIKDYSQSFAEMEKFVKIMKYLELFQYKSPSCEIDISRRYKSIGAVELDNKTASSFPKLDNNHYFVASFTDTKARKSAALILKDFRII</sequence>
<protein>
    <submittedName>
        <fullName evidence="2">Uncharacterized protein</fullName>
    </submittedName>
</protein>